<dbReference type="FunFam" id="2.10.25.10:FF:000106">
    <property type="entry name" value="Heparan sulfate proteoglycan 2"/>
    <property type="match status" value="1"/>
</dbReference>
<feature type="disulfide bond" evidence="11">
    <location>
        <begin position="930"/>
        <end position="947"/>
    </location>
</feature>
<dbReference type="SMART" id="SM00282">
    <property type="entry name" value="LamG"/>
    <property type="match status" value="5"/>
</dbReference>
<keyword evidence="12" id="KW-0175">Coiled coil</keyword>
<keyword evidence="6" id="KW-0084">Basement membrane</keyword>
<evidence type="ECO:0000256" key="10">
    <source>
        <dbReference type="ARBA" id="ARBA00065619"/>
    </source>
</evidence>
<dbReference type="Pfam" id="PF00052">
    <property type="entry name" value="Laminin_B"/>
    <property type="match status" value="2"/>
</dbReference>
<feature type="domain" description="Laminin EGF-like" evidence="16">
    <location>
        <begin position="469"/>
        <end position="518"/>
    </location>
</feature>
<feature type="domain" description="Laminin EGF-like" evidence="16">
    <location>
        <begin position="414"/>
        <end position="468"/>
    </location>
</feature>
<feature type="chain" id="PRO_5041364155" description="Laminin subunit alpha-2" evidence="14">
    <location>
        <begin position="21"/>
        <end position="3288"/>
    </location>
</feature>
<evidence type="ECO:0000256" key="13">
    <source>
        <dbReference type="SAM" id="MobiDB-lite"/>
    </source>
</evidence>
<feature type="disulfide bond" evidence="11">
    <location>
        <begin position="1632"/>
        <end position="1644"/>
    </location>
</feature>
<feature type="domain" description="Laminin IV type A" evidence="17">
    <location>
        <begin position="1282"/>
        <end position="1481"/>
    </location>
</feature>
<dbReference type="Gene3D" id="2.60.120.260">
    <property type="entry name" value="Galactose-binding domain-like"/>
    <property type="match status" value="1"/>
</dbReference>
<dbReference type="FunFam" id="2.10.25.10:FF:000067">
    <property type="entry name" value="Laminin subunit gamma 1"/>
    <property type="match status" value="1"/>
</dbReference>
<dbReference type="PROSITE" id="PS51117">
    <property type="entry name" value="LAMININ_NTER"/>
    <property type="match status" value="1"/>
</dbReference>
<reference evidence="19" key="1">
    <citation type="submission" date="2023-06" db="EMBL/GenBank/DDBJ databases">
        <title>Genomic analysis of the entomopathogenic nematode Steinernema hermaphroditum.</title>
        <authorList>
            <person name="Schwarz E.M."/>
            <person name="Heppert J.K."/>
            <person name="Baniya A."/>
            <person name="Schwartz H.T."/>
            <person name="Tan C.-H."/>
            <person name="Antoshechkin I."/>
            <person name="Sternberg P.W."/>
            <person name="Goodrich-Blair H."/>
            <person name="Dillman A.R."/>
        </authorList>
    </citation>
    <scope>NUCLEOTIDE SEQUENCE</scope>
    <source>
        <strain evidence="19">PS9179</strain>
        <tissue evidence="19">Whole animal</tissue>
    </source>
</reference>
<organism evidence="19 20">
    <name type="scientific">Steinernema hermaphroditum</name>
    <dbReference type="NCBI Taxonomy" id="289476"/>
    <lineage>
        <taxon>Eukaryota</taxon>
        <taxon>Metazoa</taxon>
        <taxon>Ecdysozoa</taxon>
        <taxon>Nematoda</taxon>
        <taxon>Chromadorea</taxon>
        <taxon>Rhabditida</taxon>
        <taxon>Tylenchina</taxon>
        <taxon>Panagrolaimomorpha</taxon>
        <taxon>Strongyloidoidea</taxon>
        <taxon>Steinernematidae</taxon>
        <taxon>Steinernema</taxon>
    </lineage>
</organism>
<feature type="domain" description="Laminin EGF-like" evidence="16">
    <location>
        <begin position="1023"/>
        <end position="1072"/>
    </location>
</feature>
<feature type="domain" description="Laminin G" evidence="15">
    <location>
        <begin position="2646"/>
        <end position="2833"/>
    </location>
</feature>
<dbReference type="EMBL" id="JAUCMV010000001">
    <property type="protein sequence ID" value="KAK0428393.1"/>
    <property type="molecule type" value="Genomic_DNA"/>
</dbReference>
<feature type="disulfide bond" evidence="11">
    <location>
        <begin position="975"/>
        <end position="987"/>
    </location>
</feature>
<dbReference type="Pfam" id="PF00055">
    <property type="entry name" value="Laminin_N"/>
    <property type="match status" value="1"/>
</dbReference>
<keyword evidence="5" id="KW-0677">Repeat</keyword>
<evidence type="ECO:0000256" key="3">
    <source>
        <dbReference type="ARBA" id="ARBA00022530"/>
    </source>
</evidence>
<feature type="domain" description="Laminin G" evidence="15">
    <location>
        <begin position="2459"/>
        <end position="2635"/>
    </location>
</feature>
<feature type="disulfide bond" evidence="11">
    <location>
        <begin position="1073"/>
        <end position="1085"/>
    </location>
</feature>
<evidence type="ECO:0000313" key="19">
    <source>
        <dbReference type="EMBL" id="KAK0428393.1"/>
    </source>
</evidence>
<feature type="coiled-coil region" evidence="12">
    <location>
        <begin position="1981"/>
        <end position="2094"/>
    </location>
</feature>
<feature type="disulfide bond" evidence="11">
    <location>
        <begin position="1075"/>
        <end position="1092"/>
    </location>
</feature>
<dbReference type="SUPFAM" id="SSF57196">
    <property type="entry name" value="EGF/Laminin"/>
    <property type="match status" value="14"/>
</dbReference>
<feature type="disulfide bond" evidence="11">
    <location>
        <begin position="1241"/>
        <end position="1250"/>
    </location>
</feature>
<evidence type="ECO:0000256" key="14">
    <source>
        <dbReference type="SAM" id="SignalP"/>
    </source>
</evidence>
<dbReference type="SMART" id="SM00181">
    <property type="entry name" value="EGF"/>
    <property type="match status" value="11"/>
</dbReference>
<dbReference type="InterPro" id="IPR008211">
    <property type="entry name" value="Laminin_N"/>
</dbReference>
<evidence type="ECO:0000256" key="4">
    <source>
        <dbReference type="ARBA" id="ARBA00022729"/>
    </source>
</evidence>
<dbReference type="SMART" id="SM00281">
    <property type="entry name" value="LamB"/>
    <property type="match status" value="2"/>
</dbReference>
<evidence type="ECO:0000259" key="16">
    <source>
        <dbReference type="PROSITE" id="PS50027"/>
    </source>
</evidence>
<feature type="domain" description="Laminin N-terminal" evidence="18">
    <location>
        <begin position="39"/>
        <end position="286"/>
    </location>
</feature>
<dbReference type="Pfam" id="PF00054">
    <property type="entry name" value="Laminin_G_1"/>
    <property type="match status" value="1"/>
</dbReference>
<evidence type="ECO:0000256" key="7">
    <source>
        <dbReference type="ARBA" id="ARBA00023157"/>
    </source>
</evidence>
<dbReference type="PROSITE" id="PS51115">
    <property type="entry name" value="LAMININ_IVA"/>
    <property type="match status" value="2"/>
</dbReference>
<evidence type="ECO:0000256" key="12">
    <source>
        <dbReference type="SAM" id="Coils"/>
    </source>
</evidence>
<keyword evidence="20" id="KW-1185">Reference proteome</keyword>
<feature type="disulfide bond" evidence="11">
    <location>
        <begin position="949"/>
        <end position="958"/>
    </location>
</feature>
<dbReference type="CDD" id="cd00055">
    <property type="entry name" value="EGF_Lam"/>
    <property type="match status" value="17"/>
</dbReference>
<dbReference type="Gene3D" id="2.60.120.200">
    <property type="match status" value="5"/>
</dbReference>
<dbReference type="Pfam" id="PF00053">
    <property type="entry name" value="EGF_laminin"/>
    <property type="match status" value="15"/>
</dbReference>
<feature type="disulfide bond" evidence="11">
    <location>
        <begin position="1544"/>
        <end position="1553"/>
    </location>
</feature>
<feature type="region of interest" description="Disordered" evidence="13">
    <location>
        <begin position="2881"/>
        <end position="2901"/>
    </location>
</feature>
<accession>A0AA39IQ38</accession>
<feature type="disulfide bond" evidence="11">
    <location>
        <begin position="1094"/>
        <end position="1103"/>
    </location>
</feature>
<dbReference type="SMART" id="SM00180">
    <property type="entry name" value="EGF_Lam"/>
    <property type="match status" value="17"/>
</dbReference>
<dbReference type="InterPro" id="IPR050440">
    <property type="entry name" value="Laminin/Netrin_ECM"/>
</dbReference>
<feature type="disulfide bond" evidence="11">
    <location>
        <begin position="1045"/>
        <end position="1054"/>
    </location>
</feature>
<feature type="disulfide bond" evidence="11">
    <location>
        <begin position="1214"/>
        <end position="1226"/>
    </location>
</feature>
<dbReference type="Proteomes" id="UP001175271">
    <property type="component" value="Unassembled WGS sequence"/>
</dbReference>
<dbReference type="CDD" id="cd00110">
    <property type="entry name" value="LamG"/>
    <property type="match status" value="5"/>
</dbReference>
<comment type="subcellular location">
    <subcellularLocation>
        <location evidence="1">Secreted</location>
        <location evidence="1">Extracellular space</location>
        <location evidence="1">Extracellular matrix</location>
        <location evidence="1">Basement membrane</location>
    </subcellularLocation>
</comment>
<feature type="disulfide bond" evidence="11">
    <location>
        <begin position="444"/>
        <end position="453"/>
    </location>
</feature>
<dbReference type="FunFam" id="2.10.25.10:FF:000130">
    <property type="entry name" value="Laminin subunit beta 1"/>
    <property type="match status" value="1"/>
</dbReference>
<feature type="domain" description="Laminin G" evidence="15">
    <location>
        <begin position="3104"/>
        <end position="3284"/>
    </location>
</feature>
<evidence type="ECO:0000256" key="11">
    <source>
        <dbReference type="PROSITE-ProRule" id="PRU00460"/>
    </source>
</evidence>
<feature type="domain" description="Laminin EGF-like" evidence="16">
    <location>
        <begin position="928"/>
        <end position="974"/>
    </location>
</feature>
<comment type="caution">
    <text evidence="11">Lacks conserved residue(s) required for the propagation of feature annotation.</text>
</comment>
<dbReference type="PROSITE" id="PS01248">
    <property type="entry name" value="EGF_LAM_1"/>
    <property type="match status" value="5"/>
</dbReference>
<evidence type="ECO:0000259" key="17">
    <source>
        <dbReference type="PROSITE" id="PS51115"/>
    </source>
</evidence>
<sequence>MPRPWLVLGLAVAFGVLATATVVYDQYDNGELREFAVSNERALFPNIFNLATGSVITASATCGEKQPEIACKLTEHVFNRMPQCAWCDNNHVLMRHPIEYAIDGTEKYWQSPSLSNGLDYERVTIDIDLRQEYQVAYIILKSGSSPRPGTWVIERSIDGVDYHPWQYFAISEPECMKTFGVPATVGVPKFKNDSDVICTPDFSKLDRLERGEVHLSLVNGRPGANKPTAELQEFTRARYIRLRLVQLKTLNADLMIVNRRVDHDRLDESVTRRYFYTIADISIGGQCICNGHAETCPSDPVTGQLRCECRHNTCGESCNKCCPLFNQLPYERGTHENPNICQACQCFNHADSCEYDEEVARQGLSMTPEGIFEGGGRCIDCRDNTEGINCERCKDGFYRPSGITHYRQDACRDCDCDPVGSEHGTCVKGEADAISGQQPGDCICKPGFGGRRCDRCAPGYRNHPICEPCPCNQAGSLNFDSCEETSCQCKANVEGVYCDRCKPGFINLDANNPQGCQQCFCFGLTGECEEKELKAVELRDYKGWNLTDYFGRVNIPAKEENITNMLMFSASDYKGMNLHYWKAPRTFSGNLLNSYGGYLKYHVYYVPSPGSAGNQSHTLSDVIIEGNGIKLEYYSRQTLFPRENISQLIPIREGNNWFNSLTRQYAEKADLMRVLADVSYVLVRAVYKNDQLQSSIYGLSFDSADGEVIVGSDDQPAAKRIVEVCQCPENFAGYSCESCVKGYRRVNNQLYGGRCEKCNCGGHTDECDPHTGRCLSCQHSTTGDRCERCIDGHYGNPSLGGELGACQPCACPSIDNNHSTQCALSQLVLELPAGATGQDAYVCTACEEGYEGTKCEICADGYFGDPLSANGTCQPCQCNGNTDEMAIGNCDRKTGECLKCIGHTTGEHCEVCKENHWGSALAHTCKPCGCHRTGATDLQCNVDTGDCECKENYEGKQCDRCKAGHGDVDNNCPACECSGIGAIGSECDQISGQCTCKTGVFGKKCDMCQLGYYNFTDSGCQFCHCDEYGAIDGGKCDNVTGKCECRPNADGLMCEKCVDGFFNITSGEGCQSCGCSATGSLSEQCDIHSGQCDCKPGVTGLKCDKCEPNHYGFDDEGCKECQRCPAPGQVCDAVTGDCVCPQNTVGEMCENCTANAWNYHPLKGCELCECSDIGAESTECDTATGQCKCKSGYVGTKCDRCTHGYFNFPNCEPCNCNVAGTNPASCNGDQCLCDENGQCPCKKNVKGLKCDACDANSFSLEENNPLGCTNCFCFNRSNFCVQSNLVWQQVYADDRRIVFGEPAELYSRKNNLNILKEYPLNYSSYLTDATPLYWPMPNKFLGDRTTSYNGYLRFKIFNDDKYRRIDNALPDTKYFNLFPQVVIVGAYRKELRYEPDEISQDGKYRVHLHENNWRSAKTPDRRVTRQEMMIVLQNIQAIYVRATYIYPSPQSQASISEVSLDIATFENTTDAESQIAIGVEMCDACPQGYTGLSCQKPAEGYFRKLKPDYLNDPDELVLVGHATPCACNGHSNTCDGETGSCTNCDHNTQGEFCEKCKKGYHGDSREGTADSCQKCACPLAENSFSDTCQSYAYGRGYICDACKPGYTGQYCESCSVGHYGNPNSPGGFCLECGCHPHGSKSPTCEATTGQCECLDGVTGRDCSRCQERHAFIGGVCTSCDQGCTKILMENIDEIKANIADMDLSNLKPVPRKRLERIEKNITVIDEIMDSIQSVKDEAANVLNQDAPERSALLAEKGIIVDQASYLLGRMNKSLDTITKFEDEAMRTSEEAQKQYAFIYHLINQLNQFILTGGSSQSAAAVASMITEAEAYLDGIKRRDEYISKRYSRGLSELEKAEELLAKVNEKKLNETEFNTLRETHDKIRDMVEDVRDTLWIKSHNHTTSTEGLIRVVERRLEKFRDEKADIEDILAKAMADSTQANDRVNAAKSEHFMSIYDDYRLFNDSLIGNVAEQSDKCVKMADKYAQLLNEYKREYAHSSQQHAKELEHEARRLENILADAKHAAENPVRASNAYNDIGAALKNASDAAEVANKAAEKAYEDVDPTSETSMVKAVANSREESEELTEKVKEIDDAVSGNEISDGQADVSRRIKDISDTIEKHILKKQAKLQDDFGHFDDNNDRLKNLRSIDESMVIVEEAHGNVTKFAHTIDEIEKDVNALKDVDGQGIRDVIIDVKKQNEELQKVQSTFDSSRRDTADQEKEIKELNDQLSALKEKIKEAREIASKITIATKSSQEGTCVRSFISPAYPSPTNSFSIRYRPTENVHDSLIMLTRTRGTRTQASEHFAIELKERRVVVHWDIGSGSRQATNTYTLSYIPPSDRFTWYHIDVTRNGNAVTVTVAKKQTRREEGSLTIGEPVEVKVGQVDSTQDVIFNTVPGQTVVTLGSTDSKLSEKVPVSTHRFRGTVGELIVDGETIPLWSFYHSTGQCDGAPAVDKPSGQGHMFRNGYALVRSAVSKIASPSLQIVFRAYSPSGLLYFRGNPEAKDFIALELRNGKLVCKINLGGNSSVELATEKDNYNDGLLHNVFCTARKGELILKGEEKYIKVIPGENTVFNEPKGDNFIAGVPDDFEKTAFADYNIQWNGFFGCIQQVKSSSADLDFEKAERSLNMRRGCALKDDKLDLTDKIFGFSQPGYIVTRGIELTSNGSFAFTAKTKESNATLIFQSVKFGTNKRQNRQASEGRGFIAFYLYQGYLVCHVGVDASLRKDVLTMRTSDQINDGLPHSVFLAREGQHFYLRVDDKAVDVKTLEDETTIGSITGQMFIGGFPEKLRPSSNELATRSPLIGCISDIYVDYKRIAVVPEMYEATLGTCTADDAMIASDEFPLADEEAASFLRTSSKLSLQLTEPTVSAGEYLAYTQELDEPEPTESKPDKVEDLTKPTEEIPTRTIGRECHKGEFNYDGEGAALFGITTSSHSRINFEKKEQPNPGNFHLDFEFKTTKPDGNLWIWAAYKNFTRYYILNMANGFLELEIQGHKKPKNIRIKGRKLNDNQWHKIDIMQASHEMRIKVDDETPLTVKDVPIPRVMKKRMFVGGVISRHRSRFQEKLKVAGFDGCIRTFNVDDRPYDLFESMRDVVPCSPPSNAAYIHDGGFATFDSMAKYSEKSVIDVWVQMRPGRSSGLIASIMSLNEKESPRTHLMLGLRDGKPTLEIKHADKKFAFNHTFNRDLCNDEWHTVHLQVTLKSITLELNAISEKVSVQMPRSAMALMRNLPVHIGGLPAKLADYFGYTSIVGCVRGMSLGNKDLDLQNEARRVLKVAPGACPYVV</sequence>
<comment type="caution">
    <text evidence="19">The sequence shown here is derived from an EMBL/GenBank/DDBJ whole genome shotgun (WGS) entry which is preliminary data.</text>
</comment>
<dbReference type="GO" id="GO:0009888">
    <property type="term" value="P:tissue development"/>
    <property type="evidence" value="ECO:0007669"/>
    <property type="project" value="TreeGrafter"/>
</dbReference>
<gene>
    <name evidence="19" type="ORF">QR680_010776</name>
</gene>
<feature type="disulfide bond" evidence="11">
    <location>
        <begin position="777"/>
        <end position="786"/>
    </location>
</feature>
<dbReference type="FunFam" id="2.10.25.10:FF:000904">
    <property type="entry name" value="LAMinin related. See also lmb"/>
    <property type="match status" value="1"/>
</dbReference>
<feature type="disulfide bond" evidence="11">
    <location>
        <begin position="489"/>
        <end position="498"/>
    </location>
</feature>
<dbReference type="Pfam" id="PF02210">
    <property type="entry name" value="Laminin_G_2"/>
    <property type="match status" value="4"/>
</dbReference>
<evidence type="ECO:0000256" key="6">
    <source>
        <dbReference type="ARBA" id="ARBA00022869"/>
    </source>
</evidence>
<evidence type="ECO:0000256" key="9">
    <source>
        <dbReference type="ARBA" id="ARBA00023292"/>
    </source>
</evidence>
<dbReference type="PANTHER" id="PTHR10574">
    <property type="entry name" value="NETRIN/LAMININ-RELATED"/>
    <property type="match status" value="1"/>
</dbReference>
<feature type="coiled-coil region" evidence="12">
    <location>
        <begin position="2195"/>
        <end position="2250"/>
    </location>
</feature>
<keyword evidence="8" id="KW-0325">Glycoprotein</keyword>
<evidence type="ECO:0000256" key="8">
    <source>
        <dbReference type="ARBA" id="ARBA00023180"/>
    </source>
</evidence>
<keyword evidence="3" id="KW-0272">Extracellular matrix</keyword>
<keyword evidence="4 14" id="KW-0732">Signal</keyword>
<dbReference type="PRINTS" id="PR00011">
    <property type="entry name" value="EGFLAMININ"/>
</dbReference>
<dbReference type="FunFam" id="2.10.25.10:FF:000242">
    <property type="entry name" value="Laminin subunit alpha 1"/>
    <property type="match status" value="1"/>
</dbReference>
<dbReference type="FunFam" id="2.10.25.10:FF:000189">
    <property type="entry name" value="Laminin subunit alpha 2"/>
    <property type="match status" value="1"/>
</dbReference>
<evidence type="ECO:0000256" key="2">
    <source>
        <dbReference type="ARBA" id="ARBA00022525"/>
    </source>
</evidence>
<dbReference type="Pfam" id="PF24973">
    <property type="entry name" value="EGF_LMN_ATRN"/>
    <property type="match status" value="2"/>
</dbReference>
<dbReference type="InterPro" id="IPR056863">
    <property type="entry name" value="LMN_ATRN_NET-like_EGF"/>
</dbReference>
<feature type="domain" description="Laminin IV type A" evidence="17">
    <location>
        <begin position="539"/>
        <end position="724"/>
    </location>
</feature>
<feature type="domain" description="Laminin EGF-like" evidence="16">
    <location>
        <begin position="1632"/>
        <end position="1685"/>
    </location>
</feature>
<evidence type="ECO:0000256" key="1">
    <source>
        <dbReference type="ARBA" id="ARBA00004302"/>
    </source>
</evidence>
<feature type="compositionally biased region" description="Basic and acidic residues" evidence="13">
    <location>
        <begin position="2889"/>
        <end position="2901"/>
    </location>
</feature>
<dbReference type="FunFam" id="2.60.120.260:FF:000017">
    <property type="entry name" value="Laminin subunit alpha 2"/>
    <property type="match status" value="1"/>
</dbReference>
<name>A0AA39IQ38_9BILA</name>
<dbReference type="PROSITE" id="PS50027">
    <property type="entry name" value="EGF_LAM_2"/>
    <property type="match status" value="13"/>
</dbReference>
<feature type="disulfide bond" evidence="11">
    <location>
        <begin position="996"/>
        <end position="1005"/>
    </location>
</feature>
<keyword evidence="7 11" id="KW-1015">Disulfide bond</keyword>
<dbReference type="PROSITE" id="PS50025">
    <property type="entry name" value="LAM_G_DOMAIN"/>
    <property type="match status" value="4"/>
</dbReference>
<dbReference type="FunFam" id="2.10.25.10:FF:000082">
    <property type="entry name" value="Laminin subunit alpha 1"/>
    <property type="match status" value="1"/>
</dbReference>
<evidence type="ECO:0000256" key="5">
    <source>
        <dbReference type="ARBA" id="ARBA00022737"/>
    </source>
</evidence>
<feature type="disulfide bond" evidence="11">
    <location>
        <begin position="977"/>
        <end position="994"/>
    </location>
</feature>
<feature type="signal peptide" evidence="14">
    <location>
        <begin position="1"/>
        <end position="20"/>
    </location>
</feature>
<feature type="domain" description="Laminin EGF-like" evidence="16">
    <location>
        <begin position="1168"/>
        <end position="1213"/>
    </location>
</feature>
<feature type="disulfide bond" evidence="11">
    <location>
        <begin position="1634"/>
        <end position="1651"/>
    </location>
</feature>
<dbReference type="FunFam" id="2.10.25.10:FF:000580">
    <property type="entry name" value="Wing blister, isoform B"/>
    <property type="match status" value="1"/>
</dbReference>
<dbReference type="GO" id="GO:0005604">
    <property type="term" value="C:basement membrane"/>
    <property type="evidence" value="ECO:0007669"/>
    <property type="project" value="UniProtKB-SubCell"/>
</dbReference>
<dbReference type="FunFam" id="2.10.25.10:FF:000069">
    <property type="entry name" value="Laminin subunit alpha 1"/>
    <property type="match status" value="1"/>
</dbReference>
<feature type="disulfide bond" evidence="11">
    <location>
        <begin position="1189"/>
        <end position="1198"/>
    </location>
</feature>
<dbReference type="InterPro" id="IPR000034">
    <property type="entry name" value="Laminin_IV"/>
</dbReference>
<dbReference type="PANTHER" id="PTHR10574:SF444">
    <property type="entry name" value="BASEMENT MEMBRANE-SPECIFIC HEPARAN SULFATE PROTEOGLYCAN CORE PROTEIN"/>
    <property type="match status" value="1"/>
</dbReference>
<feature type="domain" description="Laminin EGF-like" evidence="16">
    <location>
        <begin position="1525"/>
        <end position="1574"/>
    </location>
</feature>
<feature type="domain" description="Laminin G" evidence="15">
    <location>
        <begin position="2929"/>
        <end position="3100"/>
    </location>
</feature>
<feature type="domain" description="Laminin EGF-like" evidence="16">
    <location>
        <begin position="758"/>
        <end position="808"/>
    </location>
</feature>
<feature type="disulfide bond" evidence="11">
    <location>
        <begin position="1170"/>
        <end position="1187"/>
    </location>
</feature>
<comment type="subunit">
    <text evidence="10">Laminin is a complex glycoprotein, consisting of three different polypeptide chains (alpha, beta, gamma), which are bound to each other by disulfide bonds into a cross-shaped molecule comprising one long and three short arms with globules at each end.</text>
</comment>
<feature type="disulfide bond" evidence="11">
    <location>
        <begin position="928"/>
        <end position="940"/>
    </location>
</feature>
<evidence type="ECO:0000259" key="15">
    <source>
        <dbReference type="PROSITE" id="PS50025"/>
    </source>
</evidence>
<protein>
    <recommendedName>
        <fullName evidence="21">Laminin subunit alpha-2</fullName>
    </recommendedName>
</protein>
<feature type="domain" description="Laminin EGF-like" evidence="16">
    <location>
        <begin position="975"/>
        <end position="1022"/>
    </location>
</feature>
<dbReference type="Gene3D" id="2.10.25.10">
    <property type="entry name" value="Laminin"/>
    <property type="match status" value="15"/>
</dbReference>
<evidence type="ECO:0000313" key="20">
    <source>
        <dbReference type="Proteomes" id="UP001175271"/>
    </source>
</evidence>
<dbReference type="InterPro" id="IPR001791">
    <property type="entry name" value="Laminin_G"/>
</dbReference>
<evidence type="ECO:0008006" key="21">
    <source>
        <dbReference type="Google" id="ProtNLM"/>
    </source>
</evidence>
<evidence type="ECO:0000259" key="18">
    <source>
        <dbReference type="PROSITE" id="PS51117"/>
    </source>
</evidence>
<feature type="domain" description="Laminin EGF-like" evidence="16">
    <location>
        <begin position="1214"/>
        <end position="1270"/>
    </location>
</feature>
<dbReference type="FunFam" id="2.10.25.10:FF:000209">
    <property type="entry name" value="Laminin subunit alpha 5"/>
    <property type="match status" value="1"/>
</dbReference>
<feature type="domain" description="Laminin EGF-like" evidence="16">
    <location>
        <begin position="1073"/>
        <end position="1120"/>
    </location>
</feature>
<dbReference type="InterPro" id="IPR000742">
    <property type="entry name" value="EGF"/>
</dbReference>
<dbReference type="FunFam" id="2.10.25.10:FF:000074">
    <property type="entry name" value="Laminin subunit alpha"/>
    <property type="match status" value="1"/>
</dbReference>
<feature type="disulfide bond" evidence="11">
    <location>
        <begin position="900"/>
        <end position="909"/>
    </location>
</feature>
<feature type="domain" description="Laminin EGF-like" evidence="16">
    <location>
        <begin position="876"/>
        <end position="927"/>
    </location>
</feature>
<dbReference type="InterPro" id="IPR013320">
    <property type="entry name" value="ConA-like_dom_sf"/>
</dbReference>
<feature type="disulfide bond" evidence="11">
    <location>
        <begin position="1653"/>
        <end position="1662"/>
    </location>
</feature>
<dbReference type="SMART" id="SM00136">
    <property type="entry name" value="LamNT"/>
    <property type="match status" value="1"/>
</dbReference>
<proteinExistence type="predicted"/>
<feature type="disulfide bond" evidence="11">
    <location>
        <begin position="414"/>
        <end position="426"/>
    </location>
</feature>
<dbReference type="GO" id="GO:0009887">
    <property type="term" value="P:animal organ morphogenesis"/>
    <property type="evidence" value="ECO:0007669"/>
    <property type="project" value="TreeGrafter"/>
</dbReference>
<dbReference type="Gene3D" id="2.170.300.10">
    <property type="entry name" value="Tie2 ligand-binding domain superfamily"/>
    <property type="match status" value="1"/>
</dbReference>
<keyword evidence="9 11" id="KW-0424">Laminin EGF-like domain</keyword>
<feature type="domain" description="Laminin EGF-like" evidence="16">
    <location>
        <begin position="809"/>
        <end position="875"/>
    </location>
</feature>
<dbReference type="InterPro" id="IPR002049">
    <property type="entry name" value="LE_dom"/>
</dbReference>
<feature type="disulfide bond" evidence="11">
    <location>
        <begin position="846"/>
        <end position="855"/>
    </location>
</feature>
<keyword evidence="2" id="KW-0964">Secreted</keyword>
<feature type="disulfide bond" evidence="11">
    <location>
        <begin position="1168"/>
        <end position="1180"/>
    </location>
</feature>
<dbReference type="SUPFAM" id="SSF49899">
    <property type="entry name" value="Concanavalin A-like lectins/glucanases"/>
    <property type="match status" value="5"/>
</dbReference>
<feature type="coiled-coil region" evidence="12">
    <location>
        <begin position="1909"/>
        <end position="1950"/>
    </location>
</feature>